<gene>
    <name evidence="1" type="ORF">RM52_12465</name>
</gene>
<evidence type="ECO:0000313" key="1">
    <source>
        <dbReference type="EMBL" id="KIC56448.1"/>
    </source>
</evidence>
<evidence type="ECO:0000313" key="2">
    <source>
        <dbReference type="Proteomes" id="UP000031202"/>
    </source>
</evidence>
<accession>A0A0B4DQC1</accession>
<dbReference type="AlphaFoldDB" id="A0A0B4DQC1"/>
<name>A0A0B4DQC1_9MICO</name>
<dbReference type="RefSeq" id="WP_039416565.1">
    <property type="nucleotide sequence ID" value="NZ_JWSZ01000017.1"/>
</dbReference>
<dbReference type="Proteomes" id="UP000031202">
    <property type="component" value="Unassembled WGS sequence"/>
</dbReference>
<reference evidence="1 2" key="1">
    <citation type="submission" date="2014-12" db="EMBL/GenBank/DDBJ databases">
        <title>Genome sequencing of Microbacterium hominis TPW29.</title>
        <authorList>
            <person name="Tan P.W."/>
            <person name="Chan K.-G."/>
        </authorList>
    </citation>
    <scope>NUCLEOTIDE SEQUENCE [LARGE SCALE GENOMIC DNA]</scope>
    <source>
        <strain evidence="1 2">TPW29</strain>
    </source>
</reference>
<organism evidence="1 2">
    <name type="scientific">Microbacterium hominis</name>
    <dbReference type="NCBI Taxonomy" id="162426"/>
    <lineage>
        <taxon>Bacteria</taxon>
        <taxon>Bacillati</taxon>
        <taxon>Actinomycetota</taxon>
        <taxon>Actinomycetes</taxon>
        <taxon>Micrococcales</taxon>
        <taxon>Microbacteriaceae</taxon>
        <taxon>Microbacterium</taxon>
    </lineage>
</organism>
<proteinExistence type="predicted"/>
<dbReference type="EMBL" id="JWSZ01000017">
    <property type="protein sequence ID" value="KIC56448.1"/>
    <property type="molecule type" value="Genomic_DNA"/>
</dbReference>
<sequence length="160" mass="17376">MPAGEHDVTELVAAVAWWRADLPGARTLLADAATAALIAGRDGYDLVQLALIDETASRFDVDELIDRAAGDAGITEAVHSDLEPVVVHRLCHLVLHDEVSPRELTRWAHSRYRHGAGDESIDLLAVLDDAYDDVAEVDGDLAPIVAEIRRIATRIVARND</sequence>
<protein>
    <submittedName>
        <fullName evidence="1">Uncharacterized protein</fullName>
    </submittedName>
</protein>
<comment type="caution">
    <text evidence="1">The sequence shown here is derived from an EMBL/GenBank/DDBJ whole genome shotgun (WGS) entry which is preliminary data.</text>
</comment>